<comment type="caution">
    <text evidence="1">The sequence shown here is derived from an EMBL/GenBank/DDBJ whole genome shotgun (WGS) entry which is preliminary data.</text>
</comment>
<evidence type="ECO:0000313" key="1">
    <source>
        <dbReference type="EMBL" id="HEH34700.1"/>
    </source>
</evidence>
<dbReference type="Gene3D" id="3.90.320.10">
    <property type="match status" value="1"/>
</dbReference>
<dbReference type="InterPro" id="IPR011604">
    <property type="entry name" value="PDDEXK-like_dom_sf"/>
</dbReference>
<protein>
    <recommendedName>
        <fullName evidence="2">Dna2/Cas4 domain-containing protein</fullName>
    </recommendedName>
</protein>
<dbReference type="AlphaFoldDB" id="A0A7J2TGE6"/>
<proteinExistence type="predicted"/>
<accession>A0A7J2TGE6</accession>
<evidence type="ECO:0008006" key="2">
    <source>
        <dbReference type="Google" id="ProtNLM"/>
    </source>
</evidence>
<reference evidence="1" key="1">
    <citation type="journal article" date="2020" name="mSystems">
        <title>Genome- and Community-Level Interaction Insights into Carbon Utilization and Element Cycling Functions of Hydrothermarchaeota in Hydrothermal Sediment.</title>
        <authorList>
            <person name="Zhou Z."/>
            <person name="Liu Y."/>
            <person name="Xu W."/>
            <person name="Pan J."/>
            <person name="Luo Z.H."/>
            <person name="Li M."/>
        </authorList>
    </citation>
    <scope>NUCLEOTIDE SEQUENCE [LARGE SCALE GENOMIC DNA]</scope>
    <source>
        <strain evidence="1">SpSt-26</strain>
    </source>
</reference>
<sequence length="214" mass="25229">MLRLSHILSYLTCPRLAYYRLKFGEKSFTEKHAVREIYKSLRRGFDVEWARERARAISENYSEDIFTQALRKFKFSKSLEDFKALEWDVVYTSEKLGVSMTIDEIVEYRGKIYPLFVSLNAPKDGVWLQDSIRAGIASLVANFESSLFYYAYSGEIRFVDTNFSLKRKSFKLIERLKMLEKGFIPERKEGKYCKVCPFLEDCKNRPETFASKFL</sequence>
<gene>
    <name evidence="1" type="ORF">ENP88_00785</name>
</gene>
<organism evidence="1">
    <name type="scientific">Archaeoglobus fulgidus</name>
    <dbReference type="NCBI Taxonomy" id="2234"/>
    <lineage>
        <taxon>Archaea</taxon>
        <taxon>Methanobacteriati</taxon>
        <taxon>Methanobacteriota</taxon>
        <taxon>Archaeoglobi</taxon>
        <taxon>Archaeoglobales</taxon>
        <taxon>Archaeoglobaceae</taxon>
        <taxon>Archaeoglobus</taxon>
    </lineage>
</organism>
<dbReference type="EMBL" id="DSLA01000017">
    <property type="protein sequence ID" value="HEH34700.1"/>
    <property type="molecule type" value="Genomic_DNA"/>
</dbReference>
<name>A0A7J2TGE6_ARCFL</name>